<name>A0A8C4NAW8_EPTBU</name>
<comment type="similarity">
    <text evidence="2 6">Belongs to the DP1 family.</text>
</comment>
<dbReference type="OMA" id="GLYMVFG"/>
<dbReference type="InterPro" id="IPR004345">
    <property type="entry name" value="TB2_DP1_HVA22"/>
</dbReference>
<keyword evidence="5 6" id="KW-0472">Membrane</keyword>
<dbReference type="Proteomes" id="UP000694388">
    <property type="component" value="Unplaced"/>
</dbReference>
<accession>A0A8C4NAW8</accession>
<keyword evidence="4 6" id="KW-1133">Transmembrane helix</keyword>
<proteinExistence type="inferred from homology"/>
<evidence type="ECO:0000256" key="1">
    <source>
        <dbReference type="ARBA" id="ARBA00004141"/>
    </source>
</evidence>
<feature type="transmembrane region" description="Helical" evidence="6">
    <location>
        <begin position="39"/>
        <end position="67"/>
    </location>
</feature>
<organism evidence="7 8">
    <name type="scientific">Eptatretus burgeri</name>
    <name type="common">Inshore hagfish</name>
    <dbReference type="NCBI Taxonomy" id="7764"/>
    <lineage>
        <taxon>Eukaryota</taxon>
        <taxon>Metazoa</taxon>
        <taxon>Chordata</taxon>
        <taxon>Craniata</taxon>
        <taxon>Vertebrata</taxon>
        <taxon>Cyclostomata</taxon>
        <taxon>Myxini</taxon>
        <taxon>Myxiniformes</taxon>
        <taxon>Myxinidae</taxon>
        <taxon>Eptatretinae</taxon>
        <taxon>Eptatretus</taxon>
    </lineage>
</organism>
<evidence type="ECO:0000256" key="4">
    <source>
        <dbReference type="ARBA" id="ARBA00022989"/>
    </source>
</evidence>
<evidence type="ECO:0000256" key="5">
    <source>
        <dbReference type="ARBA" id="ARBA00023136"/>
    </source>
</evidence>
<feature type="transmembrane region" description="Helical" evidence="6">
    <location>
        <begin position="121"/>
        <end position="138"/>
    </location>
</feature>
<dbReference type="GO" id="GO:0016020">
    <property type="term" value="C:membrane"/>
    <property type="evidence" value="ECO:0007669"/>
    <property type="project" value="UniProtKB-SubCell"/>
</dbReference>
<evidence type="ECO:0000256" key="2">
    <source>
        <dbReference type="ARBA" id="ARBA00008573"/>
    </source>
</evidence>
<protein>
    <recommendedName>
        <fullName evidence="6">Receptor expression-enhancing protein</fullName>
    </recommendedName>
</protein>
<feature type="transmembrane region" description="Helical" evidence="6">
    <location>
        <begin position="88"/>
        <end position="115"/>
    </location>
</feature>
<evidence type="ECO:0000313" key="8">
    <source>
        <dbReference type="Proteomes" id="UP000694388"/>
    </source>
</evidence>
<evidence type="ECO:0000256" key="3">
    <source>
        <dbReference type="ARBA" id="ARBA00022692"/>
    </source>
</evidence>
<dbReference type="Pfam" id="PF03134">
    <property type="entry name" value="TB2_DP1_HVA22"/>
    <property type="match status" value="1"/>
</dbReference>
<keyword evidence="8" id="KW-1185">Reference proteome</keyword>
<dbReference type="PANTHER" id="PTHR12300">
    <property type="entry name" value="HVA22-LIKE PROTEINS"/>
    <property type="match status" value="1"/>
</dbReference>
<dbReference type="GeneTree" id="ENSGT00940000161493"/>
<dbReference type="AlphaFoldDB" id="A0A8C4NAW8"/>
<dbReference type="Ensembl" id="ENSEBUT00000003751.1">
    <property type="protein sequence ID" value="ENSEBUP00000003382.1"/>
    <property type="gene ID" value="ENSEBUG00000002468.1"/>
</dbReference>
<sequence length="191" mass="21671">MASESGSDWLDRCLQHGSVFTHALAKVESRTGVSKRYQAIGIIVVLFLYLLFGYGAPLLCSFIGFLYPAYCSVKAIESNIKDDDTQWLTYWVVYAFFSFGEFFSDILLFWFPFYYFGKCAFLLWCMAPVSWNGANVIYNQVLRPHFLKHASRLDGFFTEFSEVAGNVRDEASKIAKQAAASALTAEHHKTT</sequence>
<evidence type="ECO:0000256" key="6">
    <source>
        <dbReference type="RuleBase" id="RU362006"/>
    </source>
</evidence>
<comment type="subcellular location">
    <subcellularLocation>
        <location evidence="1 6">Membrane</location>
        <topology evidence="1 6">Multi-pass membrane protein</topology>
    </subcellularLocation>
</comment>
<keyword evidence="3 6" id="KW-0812">Transmembrane</keyword>
<dbReference type="PANTHER" id="PTHR12300:SF161">
    <property type="entry name" value="RECEPTOR EXPRESSION-ENHANCING PROTEIN"/>
    <property type="match status" value="1"/>
</dbReference>
<reference evidence="7" key="1">
    <citation type="submission" date="2025-08" db="UniProtKB">
        <authorList>
            <consortium name="Ensembl"/>
        </authorList>
    </citation>
    <scope>IDENTIFICATION</scope>
</reference>
<evidence type="ECO:0000313" key="7">
    <source>
        <dbReference type="Ensembl" id="ENSEBUP00000003382.1"/>
    </source>
</evidence>
<reference evidence="7" key="2">
    <citation type="submission" date="2025-09" db="UniProtKB">
        <authorList>
            <consortium name="Ensembl"/>
        </authorList>
    </citation>
    <scope>IDENTIFICATION</scope>
</reference>